<feature type="domain" description="Ribosomal RNA large subunit methyltransferase K/L-like methyltransferase" evidence="4">
    <location>
        <begin position="191"/>
        <end position="378"/>
    </location>
</feature>
<dbReference type="InterPro" id="IPR000241">
    <property type="entry name" value="RlmKL-like_Mtase"/>
</dbReference>
<protein>
    <submittedName>
        <fullName evidence="6">Class I SAM-dependent RNA methyltransferase</fullName>
    </submittedName>
</protein>
<dbReference type="Proteomes" id="UP000509702">
    <property type="component" value="Plasmid unnamed3"/>
</dbReference>
<dbReference type="CDD" id="cd11715">
    <property type="entry name" value="THUMP_AdoMetMT"/>
    <property type="match status" value="1"/>
</dbReference>
<evidence type="ECO:0000259" key="4">
    <source>
        <dbReference type="Pfam" id="PF01170"/>
    </source>
</evidence>
<dbReference type="PROSITE" id="PS01261">
    <property type="entry name" value="UPF0020"/>
    <property type="match status" value="1"/>
</dbReference>
<accession>A0A6N1AF57</accession>
<dbReference type="GO" id="GO:0070043">
    <property type="term" value="F:rRNA (guanine-N7-)-methyltransferase activity"/>
    <property type="evidence" value="ECO:0007669"/>
    <property type="project" value="TreeGrafter"/>
</dbReference>
<name>A0A6N1AF57_9PROT</name>
<feature type="compositionally biased region" description="Basic and acidic residues" evidence="3">
    <location>
        <begin position="148"/>
        <end position="158"/>
    </location>
</feature>
<organism evidence="6 7">
    <name type="scientific">Azospirillum oryzae</name>
    <dbReference type="NCBI Taxonomy" id="286727"/>
    <lineage>
        <taxon>Bacteria</taxon>
        <taxon>Pseudomonadati</taxon>
        <taxon>Pseudomonadota</taxon>
        <taxon>Alphaproteobacteria</taxon>
        <taxon>Rhodospirillales</taxon>
        <taxon>Azospirillaceae</taxon>
        <taxon>Azospirillum</taxon>
    </lineage>
</organism>
<feature type="domain" description="RlmL ferredoxin-like" evidence="5">
    <location>
        <begin position="15"/>
        <end position="70"/>
    </location>
</feature>
<keyword evidence="6" id="KW-0614">Plasmid</keyword>
<keyword evidence="1 6" id="KW-0489">Methyltransferase</keyword>
<evidence type="ECO:0000256" key="2">
    <source>
        <dbReference type="ARBA" id="ARBA00022679"/>
    </source>
</evidence>
<gene>
    <name evidence="6" type="ORF">HUE56_06645</name>
</gene>
<dbReference type="OrthoDB" id="9809404at2"/>
<keyword evidence="7" id="KW-1185">Reference proteome</keyword>
<dbReference type="GO" id="GO:0003676">
    <property type="term" value="F:nucleic acid binding"/>
    <property type="evidence" value="ECO:0007669"/>
    <property type="project" value="InterPro"/>
</dbReference>
<dbReference type="SUPFAM" id="SSF53335">
    <property type="entry name" value="S-adenosyl-L-methionine-dependent methyltransferases"/>
    <property type="match status" value="1"/>
</dbReference>
<proteinExistence type="predicted"/>
<dbReference type="InterPro" id="IPR029063">
    <property type="entry name" value="SAM-dependent_MTases_sf"/>
</dbReference>
<dbReference type="Gene3D" id="3.40.50.150">
    <property type="entry name" value="Vaccinia Virus protein VP39"/>
    <property type="match status" value="1"/>
</dbReference>
<dbReference type="PRINTS" id="PR00507">
    <property type="entry name" value="N12N6MTFRASE"/>
</dbReference>
<keyword evidence="2 6" id="KW-0808">Transferase</keyword>
<dbReference type="InterPro" id="IPR054170">
    <property type="entry name" value="RlmL_1st"/>
</dbReference>
<dbReference type="RefSeq" id="WP_149198976.1">
    <property type="nucleotide sequence ID" value="NZ_BSOV01000025.1"/>
</dbReference>
<evidence type="ECO:0000313" key="6">
    <source>
        <dbReference type="EMBL" id="QKS50186.1"/>
    </source>
</evidence>
<dbReference type="InterPro" id="IPR002052">
    <property type="entry name" value="DNA_methylase_N6_adenine_CS"/>
</dbReference>
<dbReference type="PANTHER" id="PTHR47313:SF1">
    <property type="entry name" value="RIBOSOMAL RNA LARGE SUBUNIT METHYLTRANSFERASE K_L"/>
    <property type="match status" value="1"/>
</dbReference>
<dbReference type="EMBL" id="CP054617">
    <property type="protein sequence ID" value="QKS50186.1"/>
    <property type="molecule type" value="Genomic_DNA"/>
</dbReference>
<evidence type="ECO:0000313" key="7">
    <source>
        <dbReference type="Proteomes" id="UP000509702"/>
    </source>
</evidence>
<dbReference type="KEGG" id="aoz:HUE56_06645"/>
<evidence type="ECO:0000259" key="5">
    <source>
        <dbReference type="Pfam" id="PF22020"/>
    </source>
</evidence>
<geneLocation type="plasmid" evidence="6 7">
    <name>unnamed3</name>
</geneLocation>
<dbReference type="Gene3D" id="3.30.2130.30">
    <property type="match status" value="1"/>
</dbReference>
<evidence type="ECO:0000256" key="3">
    <source>
        <dbReference type="SAM" id="MobiDB-lite"/>
    </source>
</evidence>
<dbReference type="InterPro" id="IPR053943">
    <property type="entry name" value="RlmKL-like_Mtase_CS"/>
</dbReference>
<dbReference type="GO" id="GO:0008990">
    <property type="term" value="F:rRNA (guanine-N2-)-methyltransferase activity"/>
    <property type="evidence" value="ECO:0007669"/>
    <property type="project" value="TreeGrafter"/>
</dbReference>
<dbReference type="PROSITE" id="PS00092">
    <property type="entry name" value="N6_MTASE"/>
    <property type="match status" value="1"/>
</dbReference>
<feature type="region of interest" description="Disordered" evidence="3">
    <location>
        <begin position="139"/>
        <end position="158"/>
    </location>
</feature>
<dbReference type="Pfam" id="PF22020">
    <property type="entry name" value="RlmL_1st"/>
    <property type="match status" value="1"/>
</dbReference>
<dbReference type="PANTHER" id="PTHR47313">
    <property type="entry name" value="RIBOSOMAL RNA LARGE SUBUNIT METHYLTRANSFERASE K/L"/>
    <property type="match status" value="1"/>
</dbReference>
<evidence type="ECO:0000256" key="1">
    <source>
        <dbReference type="ARBA" id="ARBA00022603"/>
    </source>
</evidence>
<reference evidence="6 7" key="1">
    <citation type="submission" date="2020-06" db="EMBL/GenBank/DDBJ databases">
        <title>Complete genome of Azosprillum oryzae KACC14407.</title>
        <authorList>
            <person name="Kim M."/>
            <person name="Park Y.-J."/>
            <person name="Shin J.-H."/>
        </authorList>
    </citation>
    <scope>NUCLEOTIDE SEQUENCE [LARGE SCALE GENOMIC DNA]</scope>
    <source>
        <strain evidence="6 7">KACC 14407</strain>
        <plasmid evidence="6 7">unnamed3</plasmid>
    </source>
</reference>
<sequence length="402" mass="43058">MNTDQDKTAAAQPFEIFLVAAPGLESVLCAEARDRGFANPTAVKGGVTVSGGWPEVWRANLELRGATRVLARIASFRALHLAQLDKRARRVPWAEILRADVPVRVEASCKASRIYHAGAAAQRIERAIAEELGAPIVKAAPKPTGKKPAKDMEAEAEDTRAVQTAIQIKARIDDDLCTVSVDSSGESLHKRGHKEAVNKAPMRETLAALFLRQCGYDGREPVVDPMCGSGTFVIEAAEIAAGLKPGRSRHFSFEQLANFDPTLWQSLRAGGTPTAPTVRFYGSDRDAGAVAMSRANAERAGVSAWTEFTHHAISDLTPPEGPPGLVIVNPPYGARIGEGKSLIPLYHAMGQTLKTRFAGWRVGIITNEAALAKATELPFEEGGVSVSNGGIRVTLYQTDPLP</sequence>
<dbReference type="Pfam" id="PF01170">
    <property type="entry name" value="UPF0020"/>
    <property type="match status" value="1"/>
</dbReference>
<dbReference type="AlphaFoldDB" id="A0A6N1AF57"/>